<keyword evidence="8" id="KW-0175">Coiled coil</keyword>
<organism evidence="11 12">
    <name type="scientific">Hondaea fermentalgiana</name>
    <dbReference type="NCBI Taxonomy" id="2315210"/>
    <lineage>
        <taxon>Eukaryota</taxon>
        <taxon>Sar</taxon>
        <taxon>Stramenopiles</taxon>
        <taxon>Bigyra</taxon>
        <taxon>Labyrinthulomycetes</taxon>
        <taxon>Thraustochytrida</taxon>
        <taxon>Thraustochytriidae</taxon>
        <taxon>Hondaea</taxon>
    </lineage>
</organism>
<feature type="transmembrane region" description="Helical" evidence="9">
    <location>
        <begin position="707"/>
        <end position="726"/>
    </location>
</feature>
<evidence type="ECO:0000256" key="9">
    <source>
        <dbReference type="SAM" id="Phobius"/>
    </source>
</evidence>
<dbReference type="Proteomes" id="UP000241890">
    <property type="component" value="Unassembled WGS sequence"/>
</dbReference>
<sequence>MSAPPDEDTRQVRENVEKLRQLKVELESKLEEQQESYRRVSERRAQARDEMRAREQELAKLESEIQIQGQNAKVAENILLGGATHALDARSAITTEALSPEDAVCVLETLLETIAERLGVKLSRQSLTNHQQRGHGALEDSGVSPDSIVHVTIEYEGDQCGFRLATSYTFRQLTLDACRYWSLDAMNASLRDETNSLWPMNGNVRQVLSDAISERVRLIGAAAVGGMPRIRLKQLEYERQFYEKVLAAENAHLQELRTNKHDNRVRAAQLTIARSLSDAFHEPHEKPDLRRSAFFKPAEMFDPGRDEDAEVIAAAGNDKVKLRSKLTSAFARLIAWAAYLIILSVAMSFRYETSQVYSNTASSQSILTKAFDPTEPLNFGGTFERWIYDRSVDSIEPQRQLSRTFTSRPYPFAQIVDTYNFVKQVFAPALFQSDLEDEAASRQLNQSMVNEQQRLTGPIRISQHRVTNDSCRLNEAFSNATIGSNQCYASYATRLSQTNCLAIVQDAVVYTELPREPSVTAFYSAYDASGYIVSFGSTTVMRDVQCVMDVLRELEWLDLHTRAAIVTFAMYNTNLNLYIGTSIAIEQSSAGAVRSRILYNRIAKSMYDRTDRNDRVSAEPFLIFAEVVAIVFTWAFMYSFILNSNIYGFFRSMFTIWNWLGIFLFATTHAGLILRLVYKFLLQREGLLEEKAVSYENLSTAFQLYEAMLAVDATSIFLSILFVFRYTQANRKISAIFETVYRSTRVAAGLLLLVALFVVGALVAGFLVFGTNLFGYRTVQQSAFNMLRLLMGSFSYEMFRGSDLVLTAFYFGAFVVVFYFLAIAFVTAIYLDAYFEVTALGIQRAKPKHFWTSLVTAPISWLRDRTRHRQM</sequence>
<dbReference type="InterPro" id="IPR013122">
    <property type="entry name" value="PKD1_2_channel"/>
</dbReference>
<dbReference type="GO" id="GO:0005262">
    <property type="term" value="F:calcium channel activity"/>
    <property type="evidence" value="ECO:0007669"/>
    <property type="project" value="TreeGrafter"/>
</dbReference>
<comment type="subcellular location">
    <subcellularLocation>
        <location evidence="1">Membrane</location>
        <topology evidence="1">Multi-pass membrane protein</topology>
    </subcellularLocation>
</comment>
<dbReference type="PANTHER" id="PTHR10877:SF197">
    <property type="entry name" value="POLYCYSTIC KIDNEY DISEASE PROTEIN 1-LIKE 2"/>
    <property type="match status" value="1"/>
</dbReference>
<keyword evidence="5 9" id="KW-0472">Membrane</keyword>
<feature type="disulfide bond" evidence="7">
    <location>
        <begin position="471"/>
        <end position="487"/>
    </location>
</feature>
<keyword evidence="12" id="KW-1185">Reference proteome</keyword>
<dbReference type="PRINTS" id="PR01433">
    <property type="entry name" value="POLYCYSTIN2"/>
</dbReference>
<gene>
    <name evidence="11" type="ORF">FCC1311_019102</name>
</gene>
<keyword evidence="3 9" id="KW-0812">Transmembrane</keyword>
<keyword evidence="4 9" id="KW-1133">Transmembrane helix</keyword>
<protein>
    <submittedName>
        <fullName evidence="11">Polycystic kidney disease 2-like 2 protein</fullName>
    </submittedName>
</protein>
<dbReference type="EMBL" id="BEYU01000014">
    <property type="protein sequence ID" value="GBG25691.1"/>
    <property type="molecule type" value="Genomic_DNA"/>
</dbReference>
<dbReference type="AlphaFoldDB" id="A0A2R5GC35"/>
<feature type="transmembrane region" description="Helical" evidence="9">
    <location>
        <begin position="808"/>
        <end position="831"/>
    </location>
</feature>
<feature type="domain" description="T-SNARE coiled-coil homology" evidence="10">
    <location>
        <begin position="1"/>
        <end position="61"/>
    </location>
</feature>
<evidence type="ECO:0000256" key="5">
    <source>
        <dbReference type="ARBA" id="ARBA00023136"/>
    </source>
</evidence>
<reference evidence="11 12" key="1">
    <citation type="submission" date="2017-12" db="EMBL/GenBank/DDBJ databases">
        <title>Sequencing, de novo assembly and annotation of complete genome of a new Thraustochytrid species, strain FCC1311.</title>
        <authorList>
            <person name="Sedici K."/>
            <person name="Godart F."/>
            <person name="Aiese Cigliano R."/>
            <person name="Sanseverino W."/>
            <person name="Barakat M."/>
            <person name="Ortet P."/>
            <person name="Marechal E."/>
            <person name="Cagnac O."/>
            <person name="Amato A."/>
        </authorList>
    </citation>
    <scope>NUCLEOTIDE SEQUENCE [LARGE SCALE GENOMIC DNA]</scope>
</reference>
<comment type="similarity">
    <text evidence="2">Belongs to the polycystin family.</text>
</comment>
<evidence type="ECO:0000259" key="10">
    <source>
        <dbReference type="PROSITE" id="PS50192"/>
    </source>
</evidence>
<evidence type="ECO:0000256" key="8">
    <source>
        <dbReference type="SAM" id="Coils"/>
    </source>
</evidence>
<dbReference type="GO" id="GO:0050982">
    <property type="term" value="P:detection of mechanical stimulus"/>
    <property type="evidence" value="ECO:0007669"/>
    <property type="project" value="TreeGrafter"/>
</dbReference>
<dbReference type="Pfam" id="PF20519">
    <property type="entry name" value="Polycystin_dom"/>
    <property type="match status" value="1"/>
</dbReference>
<feature type="transmembrane region" description="Helical" evidence="9">
    <location>
        <begin position="621"/>
        <end position="642"/>
    </location>
</feature>
<evidence type="ECO:0000256" key="3">
    <source>
        <dbReference type="ARBA" id="ARBA00022692"/>
    </source>
</evidence>
<accession>A0A2R5GC35</accession>
<evidence type="ECO:0000256" key="7">
    <source>
        <dbReference type="PIRSR" id="PIRSR603915-2"/>
    </source>
</evidence>
<name>A0A2R5GC35_9STRA</name>
<dbReference type="OrthoDB" id="444119at2759"/>
<feature type="coiled-coil region" evidence="8">
    <location>
        <begin position="9"/>
        <end position="78"/>
    </location>
</feature>
<dbReference type="Pfam" id="PF08016">
    <property type="entry name" value="PKD_channel"/>
    <property type="match status" value="1"/>
</dbReference>
<feature type="transmembrane region" description="Helical" evidence="9">
    <location>
        <begin position="746"/>
        <end position="769"/>
    </location>
</feature>
<dbReference type="InParanoid" id="A0A2R5GC35"/>
<dbReference type="PANTHER" id="PTHR10877">
    <property type="entry name" value="POLYCYSTIN FAMILY MEMBER"/>
    <property type="match status" value="1"/>
</dbReference>
<evidence type="ECO:0000313" key="12">
    <source>
        <dbReference type="Proteomes" id="UP000241890"/>
    </source>
</evidence>
<dbReference type="GO" id="GO:0005509">
    <property type="term" value="F:calcium ion binding"/>
    <property type="evidence" value="ECO:0007669"/>
    <property type="project" value="InterPro"/>
</dbReference>
<dbReference type="PROSITE" id="PS50192">
    <property type="entry name" value="T_SNARE"/>
    <property type="match status" value="1"/>
</dbReference>
<evidence type="ECO:0000256" key="1">
    <source>
        <dbReference type="ARBA" id="ARBA00004141"/>
    </source>
</evidence>
<dbReference type="InterPro" id="IPR051223">
    <property type="entry name" value="Polycystin"/>
</dbReference>
<evidence type="ECO:0000256" key="4">
    <source>
        <dbReference type="ARBA" id="ARBA00022989"/>
    </source>
</evidence>
<evidence type="ECO:0000256" key="2">
    <source>
        <dbReference type="ARBA" id="ARBA00007200"/>
    </source>
</evidence>
<feature type="transmembrane region" description="Helical" evidence="9">
    <location>
        <begin position="654"/>
        <end position="678"/>
    </location>
</feature>
<dbReference type="InterPro" id="IPR046791">
    <property type="entry name" value="Polycystin_dom"/>
</dbReference>
<keyword evidence="6" id="KW-0325">Glycoprotein</keyword>
<comment type="caution">
    <text evidence="11">The sequence shown here is derived from an EMBL/GenBank/DDBJ whole genome shotgun (WGS) entry which is preliminary data.</text>
</comment>
<dbReference type="GO" id="GO:0016020">
    <property type="term" value="C:membrane"/>
    <property type="evidence" value="ECO:0007669"/>
    <property type="project" value="UniProtKB-SubCell"/>
</dbReference>
<dbReference type="InterPro" id="IPR000727">
    <property type="entry name" value="T_SNARE_dom"/>
</dbReference>
<proteinExistence type="inferred from homology"/>
<evidence type="ECO:0000256" key="6">
    <source>
        <dbReference type="ARBA" id="ARBA00023180"/>
    </source>
</evidence>
<dbReference type="InterPro" id="IPR003915">
    <property type="entry name" value="PKD_2"/>
</dbReference>
<evidence type="ECO:0000313" key="11">
    <source>
        <dbReference type="EMBL" id="GBG25691.1"/>
    </source>
</evidence>